<dbReference type="InterPro" id="IPR006564">
    <property type="entry name" value="Znf_PMZ"/>
</dbReference>
<dbReference type="PANTHER" id="PTHR31669:SF281">
    <property type="entry name" value="PROTEIN FAR1-RELATED SEQUENCE"/>
    <property type="match status" value="1"/>
</dbReference>
<evidence type="ECO:0000313" key="8">
    <source>
        <dbReference type="EMBL" id="KAH7557591.1"/>
    </source>
</evidence>
<dbReference type="Pfam" id="PF04434">
    <property type="entry name" value="SWIM"/>
    <property type="match status" value="1"/>
</dbReference>
<evidence type="ECO:0000259" key="7">
    <source>
        <dbReference type="PROSITE" id="PS50966"/>
    </source>
</evidence>
<keyword evidence="2 6" id="KW-0479">Metal-binding</keyword>
<evidence type="ECO:0000256" key="1">
    <source>
        <dbReference type="ARBA" id="ARBA00005889"/>
    </source>
</evidence>
<dbReference type="InterPro" id="IPR007527">
    <property type="entry name" value="Znf_SWIM"/>
</dbReference>
<accession>A0ABQ8HG36</accession>
<keyword evidence="4 6" id="KW-0862">Zinc</keyword>
<protein>
    <recommendedName>
        <fullName evidence="6">Protein FAR1-RELATED SEQUENCE</fullName>
    </recommendedName>
</protein>
<name>A0ABQ8HG36_9ROSI</name>
<proteinExistence type="inferred from homology"/>
<evidence type="ECO:0000256" key="6">
    <source>
        <dbReference type="RuleBase" id="RU367018"/>
    </source>
</evidence>
<comment type="function">
    <text evidence="6">Putative transcription activator involved in regulating light control of development.</text>
</comment>
<dbReference type="InterPro" id="IPR031052">
    <property type="entry name" value="FHY3/FAR1"/>
</dbReference>
<keyword evidence="3 5" id="KW-0863">Zinc-finger</keyword>
<comment type="subcellular location">
    <subcellularLocation>
        <location evidence="6">Nucleus</location>
    </subcellularLocation>
</comment>
<evidence type="ECO:0000313" key="9">
    <source>
        <dbReference type="Proteomes" id="UP000827721"/>
    </source>
</evidence>
<gene>
    <name evidence="8" type="ORF">JRO89_XS11G0186800</name>
</gene>
<feature type="domain" description="SWIM-type" evidence="7">
    <location>
        <begin position="54"/>
        <end position="106"/>
    </location>
</feature>
<evidence type="ECO:0000256" key="2">
    <source>
        <dbReference type="ARBA" id="ARBA00022723"/>
    </source>
</evidence>
<reference evidence="8 9" key="1">
    <citation type="submission" date="2021-02" db="EMBL/GenBank/DDBJ databases">
        <title>Plant Genome Project.</title>
        <authorList>
            <person name="Zhang R.-G."/>
        </authorList>
    </citation>
    <scope>NUCLEOTIDE SEQUENCE [LARGE SCALE GENOMIC DNA]</scope>
    <source>
        <tissue evidence="8">Leaves</tissue>
    </source>
</reference>
<dbReference type="PANTHER" id="PTHR31669">
    <property type="entry name" value="PROTEIN FAR1-RELATED SEQUENCE 10-RELATED"/>
    <property type="match status" value="1"/>
</dbReference>
<dbReference type="SMART" id="SM00575">
    <property type="entry name" value="ZnF_PMZ"/>
    <property type="match status" value="1"/>
</dbReference>
<dbReference type="Proteomes" id="UP000827721">
    <property type="component" value="Unassembled WGS sequence"/>
</dbReference>
<comment type="caution">
    <text evidence="8">The sequence shown here is derived from an EMBL/GenBank/DDBJ whole genome shotgun (WGS) entry which is preliminary data.</text>
</comment>
<dbReference type="EMBL" id="JAFEMO010000011">
    <property type="protein sequence ID" value="KAH7557591.1"/>
    <property type="molecule type" value="Genomic_DNA"/>
</dbReference>
<evidence type="ECO:0000256" key="4">
    <source>
        <dbReference type="ARBA" id="ARBA00022833"/>
    </source>
</evidence>
<evidence type="ECO:0000256" key="3">
    <source>
        <dbReference type="ARBA" id="ARBA00022771"/>
    </source>
</evidence>
<sequence length="213" mass="24900">MIYRLVNLKIPVKMLIQAREIYTKAIFEQFQEQFVEDVELNIIKCIEDGEDSLYTVTLYDSYGNEDDCRKRYVKRDSTDMLSCNCRMFEINGVLCSHIIKVLRNNMNIKEILAQYILKRWTKQASSECVQDMYGHEIQADPKLQQTSRYMSLYSMFIRISSRVSKSENAYNLGNEYASNLAKLVEDILHLEMNGNEHVKDQNSQDTSIVVECT</sequence>
<dbReference type="PROSITE" id="PS50966">
    <property type="entry name" value="ZF_SWIM"/>
    <property type="match status" value="1"/>
</dbReference>
<organism evidence="8 9">
    <name type="scientific">Xanthoceras sorbifolium</name>
    <dbReference type="NCBI Taxonomy" id="99658"/>
    <lineage>
        <taxon>Eukaryota</taxon>
        <taxon>Viridiplantae</taxon>
        <taxon>Streptophyta</taxon>
        <taxon>Embryophyta</taxon>
        <taxon>Tracheophyta</taxon>
        <taxon>Spermatophyta</taxon>
        <taxon>Magnoliopsida</taxon>
        <taxon>eudicotyledons</taxon>
        <taxon>Gunneridae</taxon>
        <taxon>Pentapetalae</taxon>
        <taxon>rosids</taxon>
        <taxon>malvids</taxon>
        <taxon>Sapindales</taxon>
        <taxon>Sapindaceae</taxon>
        <taxon>Xanthoceroideae</taxon>
        <taxon>Xanthoceras</taxon>
    </lineage>
</organism>
<keyword evidence="6" id="KW-0539">Nucleus</keyword>
<keyword evidence="9" id="KW-1185">Reference proteome</keyword>
<comment type="similarity">
    <text evidence="1 6">Belongs to the FHY3/FAR1 family.</text>
</comment>
<evidence type="ECO:0000256" key="5">
    <source>
        <dbReference type="PROSITE-ProRule" id="PRU00325"/>
    </source>
</evidence>